<evidence type="ECO:0000313" key="2">
    <source>
        <dbReference type="Proteomes" id="UP000660611"/>
    </source>
</evidence>
<sequence length="45" mass="5174">MESFAYRFLIEGTLIRAIRERQPAAELTPEALTYLAHYLPVSPHT</sequence>
<gene>
    <name evidence="1" type="ORF">Dsi01nite_104750</name>
</gene>
<name>A0A919UEG9_9ACTN</name>
<dbReference type="Proteomes" id="UP000660611">
    <property type="component" value="Unassembled WGS sequence"/>
</dbReference>
<dbReference type="AlphaFoldDB" id="A0A919UEG9"/>
<keyword evidence="2" id="KW-1185">Reference proteome</keyword>
<evidence type="ECO:0000313" key="1">
    <source>
        <dbReference type="EMBL" id="GIG52434.1"/>
    </source>
</evidence>
<dbReference type="EMBL" id="BONQ01000179">
    <property type="protein sequence ID" value="GIG52434.1"/>
    <property type="molecule type" value="Genomic_DNA"/>
</dbReference>
<comment type="caution">
    <text evidence="1">The sequence shown here is derived from an EMBL/GenBank/DDBJ whole genome shotgun (WGS) entry which is preliminary data.</text>
</comment>
<accession>A0A919UEG9</accession>
<protein>
    <submittedName>
        <fullName evidence="1">Uncharacterized protein</fullName>
    </submittedName>
</protein>
<proteinExistence type="predicted"/>
<organism evidence="1 2">
    <name type="scientific">Dactylosporangium siamense</name>
    <dbReference type="NCBI Taxonomy" id="685454"/>
    <lineage>
        <taxon>Bacteria</taxon>
        <taxon>Bacillati</taxon>
        <taxon>Actinomycetota</taxon>
        <taxon>Actinomycetes</taxon>
        <taxon>Micromonosporales</taxon>
        <taxon>Micromonosporaceae</taxon>
        <taxon>Dactylosporangium</taxon>
    </lineage>
</organism>
<reference evidence="1" key="1">
    <citation type="submission" date="2021-01" db="EMBL/GenBank/DDBJ databases">
        <title>Whole genome shotgun sequence of Dactylosporangium siamense NBRC 106093.</title>
        <authorList>
            <person name="Komaki H."/>
            <person name="Tamura T."/>
        </authorList>
    </citation>
    <scope>NUCLEOTIDE SEQUENCE</scope>
    <source>
        <strain evidence="1">NBRC 106093</strain>
    </source>
</reference>